<organism evidence="4 5">
    <name type="scientific">Magnaporthiopsis poae (strain ATCC 64411 / 73-15)</name>
    <name type="common">Kentucky bluegrass fungus</name>
    <name type="synonym">Magnaporthe poae</name>
    <dbReference type="NCBI Taxonomy" id="644358"/>
    <lineage>
        <taxon>Eukaryota</taxon>
        <taxon>Fungi</taxon>
        <taxon>Dikarya</taxon>
        <taxon>Ascomycota</taxon>
        <taxon>Pezizomycotina</taxon>
        <taxon>Sordariomycetes</taxon>
        <taxon>Sordariomycetidae</taxon>
        <taxon>Magnaporthales</taxon>
        <taxon>Magnaporthaceae</taxon>
        <taxon>Magnaporthiopsis</taxon>
    </lineage>
</organism>
<sequence length="120" mass="13360">MARVKERRATPSPVSDPSCRPGSHAYTHTLPAMWLFLGLLLSGFFLVMAAFCEWWIQGEKKGQTKKKKKNPEWYSSLDNTRYVAAPCTGSGSDEVSASPGLHDDRVNRHGGSDVHHPHIK</sequence>
<accession>A0A0C4DZ85</accession>
<evidence type="ECO:0000313" key="5">
    <source>
        <dbReference type="Proteomes" id="UP000011715"/>
    </source>
</evidence>
<dbReference type="VEuPathDB" id="FungiDB:MAPG_05377"/>
<reference evidence="4" key="4">
    <citation type="journal article" date="2015" name="G3 (Bethesda)">
        <title>Genome sequences of three phytopathogenic species of the Magnaporthaceae family of fungi.</title>
        <authorList>
            <person name="Okagaki L.H."/>
            <person name="Nunes C.C."/>
            <person name="Sailsbery J."/>
            <person name="Clay B."/>
            <person name="Brown D."/>
            <person name="John T."/>
            <person name="Oh Y."/>
            <person name="Young N."/>
            <person name="Fitzgerald M."/>
            <person name="Haas B.J."/>
            <person name="Zeng Q."/>
            <person name="Young S."/>
            <person name="Adiconis X."/>
            <person name="Fan L."/>
            <person name="Levin J.Z."/>
            <person name="Mitchell T.K."/>
            <person name="Okubara P.A."/>
            <person name="Farman M.L."/>
            <person name="Kohn L.M."/>
            <person name="Birren B."/>
            <person name="Ma L.-J."/>
            <person name="Dean R.A."/>
        </authorList>
    </citation>
    <scope>NUCLEOTIDE SEQUENCE</scope>
    <source>
        <strain evidence="4">ATCC 64411 / 73-15</strain>
    </source>
</reference>
<feature type="region of interest" description="Disordered" evidence="1">
    <location>
        <begin position="1"/>
        <end position="22"/>
    </location>
</feature>
<reference evidence="3" key="3">
    <citation type="submission" date="2011-03" db="EMBL/GenBank/DDBJ databases">
        <title>Annotation of Magnaporthe poae ATCC 64411.</title>
        <authorList>
            <person name="Ma L.-J."/>
            <person name="Dead R."/>
            <person name="Young S.K."/>
            <person name="Zeng Q."/>
            <person name="Gargeya S."/>
            <person name="Fitzgerald M."/>
            <person name="Haas B."/>
            <person name="Abouelleil A."/>
            <person name="Alvarado L."/>
            <person name="Arachchi H.M."/>
            <person name="Berlin A."/>
            <person name="Brown A."/>
            <person name="Chapman S.B."/>
            <person name="Chen Z."/>
            <person name="Dunbar C."/>
            <person name="Freedman E."/>
            <person name="Gearin G."/>
            <person name="Gellesch M."/>
            <person name="Goldberg J."/>
            <person name="Griggs A."/>
            <person name="Gujja S."/>
            <person name="Heiman D."/>
            <person name="Howarth C."/>
            <person name="Larson L."/>
            <person name="Lui A."/>
            <person name="MacDonald P.J.P."/>
            <person name="Mehta T."/>
            <person name="Montmayeur A."/>
            <person name="Murphy C."/>
            <person name="Neiman D."/>
            <person name="Pearson M."/>
            <person name="Priest M."/>
            <person name="Roberts A."/>
            <person name="Saif S."/>
            <person name="Shea T."/>
            <person name="Shenoy N."/>
            <person name="Sisk P."/>
            <person name="Stolte C."/>
            <person name="Sykes S."/>
            <person name="Yandava C."/>
            <person name="Wortman J."/>
            <person name="Nusbaum C."/>
            <person name="Birren B."/>
        </authorList>
    </citation>
    <scope>NUCLEOTIDE SEQUENCE</scope>
    <source>
        <strain evidence="3">ATCC 64411</strain>
    </source>
</reference>
<protein>
    <submittedName>
        <fullName evidence="3 4">Uncharacterized protein</fullName>
    </submittedName>
</protein>
<feature type="transmembrane region" description="Helical" evidence="2">
    <location>
        <begin position="32"/>
        <end position="56"/>
    </location>
</feature>
<keyword evidence="2" id="KW-0812">Transmembrane</keyword>
<proteinExistence type="predicted"/>
<dbReference type="AlphaFoldDB" id="A0A0C4DZ85"/>
<evidence type="ECO:0000256" key="1">
    <source>
        <dbReference type="SAM" id="MobiDB-lite"/>
    </source>
</evidence>
<dbReference type="EnsemblFungi" id="MAPG_05377T0">
    <property type="protein sequence ID" value="MAPG_05377T0"/>
    <property type="gene ID" value="MAPG_05377"/>
</dbReference>
<dbReference type="EMBL" id="ADBL01001277">
    <property type="status" value="NOT_ANNOTATED_CDS"/>
    <property type="molecule type" value="Genomic_DNA"/>
</dbReference>
<dbReference type="EMBL" id="GL876969">
    <property type="protein sequence ID" value="KLU86363.1"/>
    <property type="molecule type" value="Genomic_DNA"/>
</dbReference>
<reference evidence="3" key="1">
    <citation type="submission" date="2010-05" db="EMBL/GenBank/DDBJ databases">
        <title>The Genome Sequence of Magnaporthe poae strain ATCC 64411.</title>
        <authorList>
            <consortium name="The Broad Institute Genome Sequencing Platform"/>
            <consortium name="Broad Institute Genome Sequencing Center for Infectious Disease"/>
            <person name="Ma L.-J."/>
            <person name="Dead R."/>
            <person name="Young S."/>
            <person name="Zeng Q."/>
            <person name="Koehrsen M."/>
            <person name="Alvarado L."/>
            <person name="Berlin A."/>
            <person name="Chapman S.B."/>
            <person name="Chen Z."/>
            <person name="Freedman E."/>
            <person name="Gellesch M."/>
            <person name="Goldberg J."/>
            <person name="Griggs A."/>
            <person name="Gujja S."/>
            <person name="Heilman E.R."/>
            <person name="Heiman D."/>
            <person name="Hepburn T."/>
            <person name="Howarth C."/>
            <person name="Jen D."/>
            <person name="Larson L."/>
            <person name="Mehta T."/>
            <person name="Neiman D."/>
            <person name="Pearson M."/>
            <person name="Roberts A."/>
            <person name="Saif S."/>
            <person name="Shea T."/>
            <person name="Shenoy N."/>
            <person name="Sisk P."/>
            <person name="Stolte C."/>
            <person name="Sykes S."/>
            <person name="Walk T."/>
            <person name="White J."/>
            <person name="Yandava C."/>
            <person name="Haas B."/>
            <person name="Nusbaum C."/>
            <person name="Birren B."/>
        </authorList>
    </citation>
    <scope>NUCLEOTIDE SEQUENCE</scope>
    <source>
        <strain evidence="3">ATCC 64411</strain>
    </source>
</reference>
<reference evidence="5" key="2">
    <citation type="submission" date="2010-05" db="EMBL/GenBank/DDBJ databases">
        <title>The genome sequence of Magnaporthe poae strain ATCC 64411.</title>
        <authorList>
            <person name="Ma L.-J."/>
            <person name="Dead R."/>
            <person name="Young S."/>
            <person name="Zeng Q."/>
            <person name="Koehrsen M."/>
            <person name="Alvarado L."/>
            <person name="Berlin A."/>
            <person name="Chapman S.B."/>
            <person name="Chen Z."/>
            <person name="Freedman E."/>
            <person name="Gellesch M."/>
            <person name="Goldberg J."/>
            <person name="Griggs A."/>
            <person name="Gujja S."/>
            <person name="Heilman E.R."/>
            <person name="Heiman D."/>
            <person name="Hepburn T."/>
            <person name="Howarth C."/>
            <person name="Jen D."/>
            <person name="Larson L."/>
            <person name="Mehta T."/>
            <person name="Neiman D."/>
            <person name="Pearson M."/>
            <person name="Roberts A."/>
            <person name="Saif S."/>
            <person name="Shea T."/>
            <person name="Shenoy N."/>
            <person name="Sisk P."/>
            <person name="Stolte C."/>
            <person name="Sykes S."/>
            <person name="Walk T."/>
            <person name="White J."/>
            <person name="Yandava C."/>
            <person name="Haas B."/>
            <person name="Nusbaum C."/>
            <person name="Birren B."/>
        </authorList>
    </citation>
    <scope>NUCLEOTIDE SEQUENCE [LARGE SCALE GENOMIC DNA]</scope>
    <source>
        <strain evidence="5">ATCC 64411 / 73-15</strain>
    </source>
</reference>
<evidence type="ECO:0000256" key="2">
    <source>
        <dbReference type="SAM" id="Phobius"/>
    </source>
</evidence>
<evidence type="ECO:0000313" key="3">
    <source>
        <dbReference type="EMBL" id="KLU86363.1"/>
    </source>
</evidence>
<feature type="compositionally biased region" description="Basic and acidic residues" evidence="1">
    <location>
        <begin position="101"/>
        <end position="120"/>
    </location>
</feature>
<evidence type="ECO:0000313" key="4">
    <source>
        <dbReference type="EnsemblFungi" id="MAPG_05377T0"/>
    </source>
</evidence>
<feature type="region of interest" description="Disordered" evidence="1">
    <location>
        <begin position="88"/>
        <end position="120"/>
    </location>
</feature>
<keyword evidence="5" id="KW-1185">Reference proteome</keyword>
<name>A0A0C4DZ85_MAGP6</name>
<keyword evidence="2" id="KW-1133">Transmembrane helix</keyword>
<dbReference type="Proteomes" id="UP000011715">
    <property type="component" value="Unassembled WGS sequence"/>
</dbReference>
<reference evidence="4" key="5">
    <citation type="submission" date="2015-06" db="UniProtKB">
        <authorList>
            <consortium name="EnsemblFungi"/>
        </authorList>
    </citation>
    <scope>IDENTIFICATION</scope>
    <source>
        <strain evidence="4">ATCC 64411</strain>
    </source>
</reference>
<keyword evidence="2" id="KW-0472">Membrane</keyword>
<gene>
    <name evidence="3" type="ORF">MAPG_05377</name>
</gene>